<protein>
    <submittedName>
        <fullName evidence="10">Major facilitator superfamily domain-containing protein</fullName>
    </submittedName>
</protein>
<evidence type="ECO:0000256" key="5">
    <source>
        <dbReference type="ARBA" id="ARBA00022989"/>
    </source>
</evidence>
<feature type="transmembrane region" description="Helical" evidence="7">
    <location>
        <begin position="278"/>
        <end position="294"/>
    </location>
</feature>
<dbReference type="InterPro" id="IPR020846">
    <property type="entry name" value="MFS_dom"/>
</dbReference>
<dbReference type="GO" id="GO:0012505">
    <property type="term" value="C:endomembrane system"/>
    <property type="evidence" value="ECO:0007669"/>
    <property type="project" value="UniProtKB-SubCell"/>
</dbReference>
<feature type="transmembrane region" description="Helical" evidence="7">
    <location>
        <begin position="129"/>
        <end position="148"/>
    </location>
</feature>
<dbReference type="Gene3D" id="1.20.1250.20">
    <property type="entry name" value="MFS general substrate transporter like domains"/>
    <property type="match status" value="2"/>
</dbReference>
<keyword evidence="3" id="KW-0813">Transport</keyword>
<feature type="domain" description="Major facilitator superfamily (MFS) profile" evidence="9">
    <location>
        <begin position="210"/>
        <end position="389"/>
    </location>
</feature>
<feature type="transmembrane region" description="Helical" evidence="7">
    <location>
        <begin position="154"/>
        <end position="174"/>
    </location>
</feature>
<dbReference type="GO" id="GO:0016020">
    <property type="term" value="C:membrane"/>
    <property type="evidence" value="ECO:0007669"/>
    <property type="project" value="TreeGrafter"/>
</dbReference>
<evidence type="ECO:0000256" key="6">
    <source>
        <dbReference type="ARBA" id="ARBA00023136"/>
    </source>
</evidence>
<gene>
    <name evidence="10" type="ORF">BDP27DRAFT_1316278</name>
</gene>
<dbReference type="Proteomes" id="UP000772434">
    <property type="component" value="Unassembled WGS sequence"/>
</dbReference>
<keyword evidence="6 7" id="KW-0472">Membrane</keyword>
<feature type="transmembrane region" description="Helical" evidence="7">
    <location>
        <begin position="248"/>
        <end position="266"/>
    </location>
</feature>
<proteinExistence type="inferred from homology"/>
<feature type="chain" id="PRO_5040174534" evidence="8">
    <location>
        <begin position="21"/>
        <end position="389"/>
    </location>
</feature>
<dbReference type="FunFam" id="1.20.1250.20:FF:000286">
    <property type="entry name" value="MFS efflux transporter"/>
    <property type="match status" value="1"/>
</dbReference>
<dbReference type="AlphaFoldDB" id="A0A9P5PYU5"/>
<comment type="similarity">
    <text evidence="2">Belongs to the major facilitator superfamily.</text>
</comment>
<evidence type="ECO:0000259" key="9">
    <source>
        <dbReference type="PROSITE" id="PS50850"/>
    </source>
</evidence>
<evidence type="ECO:0000313" key="11">
    <source>
        <dbReference type="Proteomes" id="UP000772434"/>
    </source>
</evidence>
<name>A0A9P5PYU5_9AGAR</name>
<feature type="transmembrane region" description="Helical" evidence="7">
    <location>
        <begin position="330"/>
        <end position="351"/>
    </location>
</feature>
<dbReference type="PANTHER" id="PTHR23514">
    <property type="entry name" value="BYPASS OF STOP CODON PROTEIN 6"/>
    <property type="match status" value="1"/>
</dbReference>
<feature type="transmembrane region" description="Helical" evidence="7">
    <location>
        <begin position="363"/>
        <end position="382"/>
    </location>
</feature>
<keyword evidence="5 7" id="KW-1133">Transmembrane helix</keyword>
<organism evidence="10 11">
    <name type="scientific">Rhodocollybia butyracea</name>
    <dbReference type="NCBI Taxonomy" id="206335"/>
    <lineage>
        <taxon>Eukaryota</taxon>
        <taxon>Fungi</taxon>
        <taxon>Dikarya</taxon>
        <taxon>Basidiomycota</taxon>
        <taxon>Agaricomycotina</taxon>
        <taxon>Agaricomycetes</taxon>
        <taxon>Agaricomycetidae</taxon>
        <taxon>Agaricales</taxon>
        <taxon>Marasmiineae</taxon>
        <taxon>Omphalotaceae</taxon>
        <taxon>Rhodocollybia</taxon>
    </lineage>
</organism>
<accession>A0A9P5PYU5</accession>
<feature type="transmembrane region" description="Helical" evidence="7">
    <location>
        <begin position="212"/>
        <end position="236"/>
    </location>
</feature>
<dbReference type="PROSITE" id="PS50850">
    <property type="entry name" value="MFS"/>
    <property type="match status" value="1"/>
</dbReference>
<evidence type="ECO:0000256" key="3">
    <source>
        <dbReference type="ARBA" id="ARBA00022448"/>
    </source>
</evidence>
<dbReference type="InterPro" id="IPR051788">
    <property type="entry name" value="MFS_Transporter"/>
</dbReference>
<feature type="signal peptide" evidence="8">
    <location>
        <begin position="1"/>
        <end position="20"/>
    </location>
</feature>
<comment type="subcellular location">
    <subcellularLocation>
        <location evidence="1">Endomembrane system</location>
        <topology evidence="1">Multi-pass membrane protein</topology>
    </subcellularLocation>
</comment>
<reference evidence="10" key="1">
    <citation type="submission" date="2020-11" db="EMBL/GenBank/DDBJ databases">
        <authorList>
            <consortium name="DOE Joint Genome Institute"/>
            <person name="Ahrendt S."/>
            <person name="Riley R."/>
            <person name="Andreopoulos W."/>
            <person name="Labutti K."/>
            <person name="Pangilinan J."/>
            <person name="Ruiz-Duenas F.J."/>
            <person name="Barrasa J.M."/>
            <person name="Sanchez-Garcia M."/>
            <person name="Camarero S."/>
            <person name="Miyauchi S."/>
            <person name="Serrano A."/>
            <person name="Linde D."/>
            <person name="Babiker R."/>
            <person name="Drula E."/>
            <person name="Ayuso-Fernandez I."/>
            <person name="Pacheco R."/>
            <person name="Padilla G."/>
            <person name="Ferreira P."/>
            <person name="Barriuso J."/>
            <person name="Kellner H."/>
            <person name="Castanera R."/>
            <person name="Alfaro M."/>
            <person name="Ramirez L."/>
            <person name="Pisabarro A.G."/>
            <person name="Kuo A."/>
            <person name="Tritt A."/>
            <person name="Lipzen A."/>
            <person name="He G."/>
            <person name="Yan M."/>
            <person name="Ng V."/>
            <person name="Cullen D."/>
            <person name="Martin F."/>
            <person name="Rosso M.-N."/>
            <person name="Henrissat B."/>
            <person name="Hibbett D."/>
            <person name="Martinez A.T."/>
            <person name="Grigoriev I.V."/>
        </authorList>
    </citation>
    <scope>NUCLEOTIDE SEQUENCE</scope>
    <source>
        <strain evidence="10">AH 40177</strain>
    </source>
</reference>
<comment type="caution">
    <text evidence="10">The sequence shown here is derived from an EMBL/GenBank/DDBJ whole genome shotgun (WGS) entry which is preliminary data.</text>
</comment>
<evidence type="ECO:0000256" key="1">
    <source>
        <dbReference type="ARBA" id="ARBA00004127"/>
    </source>
</evidence>
<feature type="transmembrane region" description="Helical" evidence="7">
    <location>
        <begin position="30"/>
        <end position="58"/>
    </location>
</feature>
<dbReference type="EMBL" id="JADNRY010000011">
    <property type="protein sequence ID" value="KAF9074976.1"/>
    <property type="molecule type" value="Genomic_DNA"/>
</dbReference>
<evidence type="ECO:0000256" key="7">
    <source>
        <dbReference type="SAM" id="Phobius"/>
    </source>
</evidence>
<dbReference type="InterPro" id="IPR036259">
    <property type="entry name" value="MFS_trans_sf"/>
</dbReference>
<dbReference type="PANTHER" id="PTHR23514:SF3">
    <property type="entry name" value="BYPASS OF STOP CODON PROTEIN 6"/>
    <property type="match status" value="1"/>
</dbReference>
<feature type="transmembrane region" description="Helical" evidence="7">
    <location>
        <begin position="300"/>
        <end position="318"/>
    </location>
</feature>
<evidence type="ECO:0000313" key="10">
    <source>
        <dbReference type="EMBL" id="KAF9074976.1"/>
    </source>
</evidence>
<sequence length="389" mass="42045">MQFLVTCCCMFAIGFNDASAGPLLPRMQSAYQISFVVVSLVFIFSCVGFLIGACLNVILSERVTFGKLLSMSCIIQMIAFTLLSPAPPFPVFVLGYFINGIGTAIQLSQVNGYMVTMGGNINTKVSISQASYGAGALVSPLVATQFSVMRHWSFHYLVALGIVTVNAVMTSAIFRLQSQQDCRASIGLERIERDASEHSPFKRIMSLRSVHILAAFIFLYVGTEVTIGGWTVTYIIQQRDGGAQSGYIASGFWAGIMLGRIILIPLNKWLGDRLAMSLYILLAIGLEIIVWFVPSLIGDAVAVSLVGLFFGPIFPIALSTSRKIIPRWIFTGAIGWITGIGQAGSAAIPFITGALSDAVGIRSLQPLLVAMMATMIGMWFVVPRPTRPD</sequence>
<keyword evidence="11" id="KW-1185">Reference proteome</keyword>
<dbReference type="InterPro" id="IPR011701">
    <property type="entry name" value="MFS"/>
</dbReference>
<keyword evidence="4 7" id="KW-0812">Transmembrane</keyword>
<evidence type="ECO:0000256" key="8">
    <source>
        <dbReference type="SAM" id="SignalP"/>
    </source>
</evidence>
<dbReference type="Pfam" id="PF07690">
    <property type="entry name" value="MFS_1"/>
    <property type="match status" value="1"/>
</dbReference>
<keyword evidence="8" id="KW-0732">Signal</keyword>
<dbReference type="GO" id="GO:0022857">
    <property type="term" value="F:transmembrane transporter activity"/>
    <property type="evidence" value="ECO:0007669"/>
    <property type="project" value="InterPro"/>
</dbReference>
<evidence type="ECO:0000256" key="4">
    <source>
        <dbReference type="ARBA" id="ARBA00022692"/>
    </source>
</evidence>
<dbReference type="OrthoDB" id="413079at2759"/>
<dbReference type="SUPFAM" id="SSF103473">
    <property type="entry name" value="MFS general substrate transporter"/>
    <property type="match status" value="1"/>
</dbReference>
<evidence type="ECO:0000256" key="2">
    <source>
        <dbReference type="ARBA" id="ARBA00008335"/>
    </source>
</evidence>